<keyword evidence="3 4" id="KW-0342">GTP-binding</keyword>
<sequence length="192" mass="22393">MGLLSIIRKQKLKDKEVRILMLGLDNAGKTTIIKSILGQDVNDISPTMGFNIETVNYQNFNLNIWDIGGQNSLRPFWFNYFEKTDFLIWVIDSSSLQRLNESFNEFNKILKQDIFIGCGFLILINKIDTLVNDSEINRNKLINDIIKELRLDEINNRNWNIIPVSAFTGENLDKALDWIVKEEENRYHLIPN</sequence>
<feature type="binding site" evidence="5">
    <location>
        <position position="47"/>
    </location>
    <ligand>
        <name>Mg(2+)</name>
        <dbReference type="ChEBI" id="CHEBI:18420"/>
    </ligand>
</feature>
<dbReference type="GO" id="GO:0046872">
    <property type="term" value="F:metal ion binding"/>
    <property type="evidence" value="ECO:0007669"/>
    <property type="project" value="UniProtKB-KW"/>
</dbReference>
<dbReference type="Pfam" id="PF00025">
    <property type="entry name" value="Arf"/>
    <property type="match status" value="1"/>
</dbReference>
<evidence type="ECO:0000256" key="3">
    <source>
        <dbReference type="ARBA" id="ARBA00023134"/>
    </source>
</evidence>
<reference evidence="7" key="1">
    <citation type="submission" date="2023-04" db="EMBL/GenBank/DDBJ databases">
        <title>Candida boidinii NBRC 10035.</title>
        <authorList>
            <person name="Ichikawa N."/>
            <person name="Sato H."/>
            <person name="Tonouchi N."/>
        </authorList>
    </citation>
    <scope>NUCLEOTIDE SEQUENCE</scope>
    <source>
        <strain evidence="7">NBRC 10035</strain>
    </source>
</reference>
<feature type="binding site" evidence="4">
    <location>
        <position position="69"/>
    </location>
    <ligand>
        <name>GTP</name>
        <dbReference type="ChEBI" id="CHEBI:37565"/>
    </ligand>
</feature>
<evidence type="ECO:0000313" key="8">
    <source>
        <dbReference type="Proteomes" id="UP001165120"/>
    </source>
</evidence>
<protein>
    <submittedName>
        <fullName evidence="7">Unnamed protein product</fullName>
    </submittedName>
</protein>
<evidence type="ECO:0000256" key="6">
    <source>
        <dbReference type="RuleBase" id="RU003925"/>
    </source>
</evidence>
<keyword evidence="5" id="KW-0460">Magnesium</keyword>
<dbReference type="EMBL" id="BSXN01001500">
    <property type="protein sequence ID" value="GME73319.1"/>
    <property type="molecule type" value="Genomic_DNA"/>
</dbReference>
<dbReference type="PRINTS" id="PR00328">
    <property type="entry name" value="SAR1GTPBP"/>
</dbReference>
<dbReference type="PROSITE" id="PS51417">
    <property type="entry name" value="ARF"/>
    <property type="match status" value="1"/>
</dbReference>
<dbReference type="InterPro" id="IPR005225">
    <property type="entry name" value="Small_GTP-bd"/>
</dbReference>
<evidence type="ECO:0000313" key="7">
    <source>
        <dbReference type="EMBL" id="GME73319.1"/>
    </source>
</evidence>
<feature type="binding site" evidence="5">
    <location>
        <position position="30"/>
    </location>
    <ligand>
        <name>Mg(2+)</name>
        <dbReference type="ChEBI" id="CHEBI:18420"/>
    </ligand>
</feature>
<comment type="similarity">
    <text evidence="1 6">Belongs to the small GTPase superfamily. Arf family.</text>
</comment>
<keyword evidence="8" id="KW-1185">Reference proteome</keyword>
<dbReference type="GO" id="GO:0003924">
    <property type="term" value="F:GTPase activity"/>
    <property type="evidence" value="ECO:0007669"/>
    <property type="project" value="InterPro"/>
</dbReference>
<dbReference type="SMART" id="SM00178">
    <property type="entry name" value="SAR"/>
    <property type="match status" value="1"/>
</dbReference>
<evidence type="ECO:0000256" key="1">
    <source>
        <dbReference type="ARBA" id="ARBA00010290"/>
    </source>
</evidence>
<dbReference type="Proteomes" id="UP001165120">
    <property type="component" value="Unassembled WGS sequence"/>
</dbReference>
<gene>
    <name evidence="7" type="ORF">Cboi02_000399300</name>
</gene>
<comment type="caution">
    <text evidence="7">The sequence shown here is derived from an EMBL/GenBank/DDBJ whole genome shotgun (WGS) entry which is preliminary data.</text>
</comment>
<feature type="binding site" evidence="4">
    <location>
        <begin position="23"/>
        <end position="30"/>
    </location>
    <ligand>
        <name>GTP</name>
        <dbReference type="ChEBI" id="CHEBI:37565"/>
    </ligand>
</feature>
<dbReference type="Gene3D" id="3.40.50.300">
    <property type="entry name" value="P-loop containing nucleotide triphosphate hydrolases"/>
    <property type="match status" value="1"/>
</dbReference>
<keyword evidence="5" id="KW-0479">Metal-binding</keyword>
<dbReference type="FunFam" id="3.40.50.300:FF:001166">
    <property type="entry name" value="ADP-ribosylation factor D"/>
    <property type="match status" value="1"/>
</dbReference>
<accession>A0A9W6WJ51</accession>
<name>A0A9W6WJ51_CANBO</name>
<dbReference type="SMART" id="SM00177">
    <property type="entry name" value="ARF"/>
    <property type="match status" value="1"/>
</dbReference>
<dbReference type="InterPro" id="IPR044612">
    <property type="entry name" value="ARL2/3"/>
</dbReference>
<evidence type="ECO:0000256" key="5">
    <source>
        <dbReference type="PIRSR" id="PIRSR606689-2"/>
    </source>
</evidence>
<dbReference type="NCBIfam" id="TIGR00231">
    <property type="entry name" value="small_GTP"/>
    <property type="match status" value="1"/>
</dbReference>
<organism evidence="7 8">
    <name type="scientific">Candida boidinii</name>
    <name type="common">Yeast</name>
    <dbReference type="NCBI Taxonomy" id="5477"/>
    <lineage>
        <taxon>Eukaryota</taxon>
        <taxon>Fungi</taxon>
        <taxon>Dikarya</taxon>
        <taxon>Ascomycota</taxon>
        <taxon>Saccharomycotina</taxon>
        <taxon>Pichiomycetes</taxon>
        <taxon>Pichiales</taxon>
        <taxon>Pichiaceae</taxon>
        <taxon>Ogataea</taxon>
        <taxon>Ogataea/Candida clade</taxon>
    </lineage>
</organism>
<evidence type="ECO:0000256" key="2">
    <source>
        <dbReference type="ARBA" id="ARBA00022741"/>
    </source>
</evidence>
<dbReference type="SUPFAM" id="SSF52540">
    <property type="entry name" value="P-loop containing nucleoside triphosphate hydrolases"/>
    <property type="match status" value="1"/>
</dbReference>
<feature type="binding site" evidence="4">
    <location>
        <begin position="125"/>
        <end position="128"/>
    </location>
    <ligand>
        <name>GTP</name>
        <dbReference type="ChEBI" id="CHEBI:37565"/>
    </ligand>
</feature>
<dbReference type="GO" id="GO:0005525">
    <property type="term" value="F:GTP binding"/>
    <property type="evidence" value="ECO:0007669"/>
    <property type="project" value="UniProtKB-KW"/>
</dbReference>
<evidence type="ECO:0000256" key="4">
    <source>
        <dbReference type="PIRSR" id="PIRSR606689-1"/>
    </source>
</evidence>
<keyword evidence="2 4" id="KW-0547">Nucleotide-binding</keyword>
<dbReference type="InterPro" id="IPR027417">
    <property type="entry name" value="P-loop_NTPase"/>
</dbReference>
<proteinExistence type="inferred from homology"/>
<dbReference type="PANTHER" id="PTHR45697">
    <property type="entry name" value="ADP-RIBOSYLATION FACTOR-LIKE PROTEIN 2-RELATED"/>
    <property type="match status" value="1"/>
</dbReference>
<dbReference type="AlphaFoldDB" id="A0A9W6WJ51"/>
<dbReference type="InterPro" id="IPR006689">
    <property type="entry name" value="Small_GTPase_ARF/SAR"/>
</dbReference>